<dbReference type="GO" id="GO:0006790">
    <property type="term" value="P:sulfur compound metabolic process"/>
    <property type="evidence" value="ECO:0007669"/>
    <property type="project" value="TreeGrafter"/>
</dbReference>
<accession>M2VUK7</accession>
<dbReference type="EMBL" id="KB454541">
    <property type="protein sequence ID" value="EME26851.1"/>
    <property type="molecule type" value="Genomic_DNA"/>
</dbReference>
<dbReference type="Gene3D" id="3.90.420.10">
    <property type="entry name" value="Oxidoreductase, molybdopterin-binding domain"/>
    <property type="match status" value="1"/>
</dbReference>
<dbReference type="InterPro" id="IPR036374">
    <property type="entry name" value="OxRdtase_Mopterin-bd_sf"/>
</dbReference>
<name>M2VUK7_GALSU</name>
<feature type="domain" description="Moybdenum cofactor oxidoreductase dimerisation" evidence="6">
    <location>
        <begin position="264"/>
        <end position="392"/>
    </location>
</feature>
<keyword evidence="8" id="KW-1185">Reference proteome</keyword>
<dbReference type="InterPro" id="IPR000572">
    <property type="entry name" value="OxRdtase_Mopterin-bd_dom"/>
</dbReference>
<dbReference type="SUPFAM" id="SSF81296">
    <property type="entry name" value="E set domains"/>
    <property type="match status" value="1"/>
</dbReference>
<dbReference type="Gramene" id="EME26851">
    <property type="protein sequence ID" value="EME26851"/>
    <property type="gene ID" value="Gasu_55380"/>
</dbReference>
<dbReference type="GO" id="GO:0020037">
    <property type="term" value="F:heme binding"/>
    <property type="evidence" value="ECO:0007669"/>
    <property type="project" value="TreeGrafter"/>
</dbReference>
<dbReference type="eggNOG" id="KOG0535">
    <property type="taxonomic scope" value="Eukaryota"/>
</dbReference>
<dbReference type="SUPFAM" id="SSF56524">
    <property type="entry name" value="Oxidoreductase molybdopterin-binding domain"/>
    <property type="match status" value="1"/>
</dbReference>
<organism evidence="7 8">
    <name type="scientific">Galdieria sulphuraria</name>
    <name type="common">Red alga</name>
    <dbReference type="NCBI Taxonomy" id="130081"/>
    <lineage>
        <taxon>Eukaryota</taxon>
        <taxon>Rhodophyta</taxon>
        <taxon>Bangiophyceae</taxon>
        <taxon>Galdieriales</taxon>
        <taxon>Galdieriaceae</taxon>
        <taxon>Galdieria</taxon>
    </lineage>
</organism>
<evidence type="ECO:0000256" key="2">
    <source>
        <dbReference type="ARBA" id="ARBA00022505"/>
    </source>
</evidence>
<dbReference type="GO" id="GO:0005739">
    <property type="term" value="C:mitochondrion"/>
    <property type="evidence" value="ECO:0007669"/>
    <property type="project" value="TreeGrafter"/>
</dbReference>
<dbReference type="GeneID" id="17085802"/>
<dbReference type="EC" id="1.8.3.1" evidence="7"/>
<evidence type="ECO:0000259" key="6">
    <source>
        <dbReference type="Pfam" id="PF03404"/>
    </source>
</evidence>
<evidence type="ECO:0000313" key="7">
    <source>
        <dbReference type="EMBL" id="EME26851.1"/>
    </source>
</evidence>
<dbReference type="PANTHER" id="PTHR19372:SF7">
    <property type="entry name" value="SULFITE OXIDASE, MITOCHONDRIAL"/>
    <property type="match status" value="1"/>
</dbReference>
<dbReference type="PRINTS" id="PR00407">
    <property type="entry name" value="EUMOPTERIN"/>
</dbReference>
<dbReference type="Gene3D" id="2.60.40.650">
    <property type="match status" value="1"/>
</dbReference>
<dbReference type="InterPro" id="IPR005066">
    <property type="entry name" value="MoCF_OxRdtse_dimer"/>
</dbReference>
<dbReference type="GO" id="GO:0043546">
    <property type="term" value="F:molybdopterin cofactor binding"/>
    <property type="evidence" value="ECO:0007669"/>
    <property type="project" value="TreeGrafter"/>
</dbReference>
<dbReference type="Pfam" id="PF03404">
    <property type="entry name" value="Mo-co_dimer"/>
    <property type="match status" value="1"/>
</dbReference>
<keyword evidence="4 7" id="KW-0560">Oxidoreductase</keyword>
<dbReference type="AlphaFoldDB" id="M2VUK7"/>
<dbReference type="FunFam" id="3.90.420.10:FF:000002">
    <property type="entry name" value="sulfite oxidase, mitochondrial"/>
    <property type="match status" value="1"/>
</dbReference>
<evidence type="ECO:0000256" key="1">
    <source>
        <dbReference type="ARBA" id="ARBA00001924"/>
    </source>
</evidence>
<dbReference type="GO" id="GO:0008482">
    <property type="term" value="F:sulfite oxidase activity"/>
    <property type="evidence" value="ECO:0007669"/>
    <property type="project" value="UniProtKB-EC"/>
</dbReference>
<evidence type="ECO:0000313" key="8">
    <source>
        <dbReference type="Proteomes" id="UP000030680"/>
    </source>
</evidence>
<protein>
    <submittedName>
        <fullName evidence="7">Sulfite oxidase</fullName>
        <ecNumber evidence="7">1.8.3.1</ecNumber>
    </submittedName>
</protein>
<evidence type="ECO:0000256" key="4">
    <source>
        <dbReference type="ARBA" id="ARBA00023002"/>
    </source>
</evidence>
<keyword evidence="3" id="KW-0479">Metal-binding</keyword>
<keyword evidence="2" id="KW-0500">Molybdenum</keyword>
<dbReference type="PANTHER" id="PTHR19372">
    <property type="entry name" value="SULFITE REDUCTASE"/>
    <property type="match status" value="1"/>
</dbReference>
<dbReference type="InterPro" id="IPR008335">
    <property type="entry name" value="Mopterin_OxRdtase_euk"/>
</dbReference>
<dbReference type="OMA" id="TWHVAEL"/>
<feature type="domain" description="Oxidoreductase molybdopterin-binding" evidence="5">
    <location>
        <begin position="61"/>
        <end position="239"/>
    </location>
</feature>
<evidence type="ECO:0000259" key="5">
    <source>
        <dbReference type="Pfam" id="PF00174"/>
    </source>
</evidence>
<proteinExistence type="predicted"/>
<dbReference type="RefSeq" id="XP_005703371.1">
    <property type="nucleotide sequence ID" value="XM_005703314.1"/>
</dbReference>
<reference evidence="8" key="1">
    <citation type="journal article" date="2013" name="Science">
        <title>Gene transfer from bacteria and archaea facilitated evolution of an extremophilic eukaryote.</title>
        <authorList>
            <person name="Schonknecht G."/>
            <person name="Chen W.H."/>
            <person name="Ternes C.M."/>
            <person name="Barbier G.G."/>
            <person name="Shrestha R.P."/>
            <person name="Stanke M."/>
            <person name="Brautigam A."/>
            <person name="Baker B.J."/>
            <person name="Banfield J.F."/>
            <person name="Garavito R.M."/>
            <person name="Carr K."/>
            <person name="Wilkerson C."/>
            <person name="Rensing S.A."/>
            <person name="Gagneul D."/>
            <person name="Dickenson N.E."/>
            <person name="Oesterhelt C."/>
            <person name="Lercher M.J."/>
            <person name="Weber A.P."/>
        </authorList>
    </citation>
    <scope>NUCLEOTIDE SEQUENCE [LARGE SCALE GENOMIC DNA]</scope>
    <source>
        <strain evidence="8">074W</strain>
    </source>
</reference>
<comment type="cofactor">
    <cofactor evidence="1">
        <name>Mo-molybdopterin</name>
        <dbReference type="ChEBI" id="CHEBI:71302"/>
    </cofactor>
</comment>
<evidence type="ECO:0000256" key="3">
    <source>
        <dbReference type="ARBA" id="ARBA00022723"/>
    </source>
</evidence>
<dbReference type="GO" id="GO:0030151">
    <property type="term" value="F:molybdenum ion binding"/>
    <property type="evidence" value="ECO:0007669"/>
    <property type="project" value="InterPro"/>
</dbReference>
<sequence length="399" mass="45135">MNGHISYEYAGYLRTEKYDKEPPRRKELIVNCEKPFNAETRPDLLPRSFYVPNDLFFVRNHAPVPVLRSEEEFRLRVEGIVAYPLLLSLQDLKTKFRKHTVTAVLQCAGNRRTEMSRIKPIQGVPWLHGAAGNAVWSGALLKDVLMAAGVYPNKAEHVEFEGADLPPEEENRSGYLASIPLKKALDEDQEVLLAYEMNGEILSRDHGYPLRVIVPGFVGARSVKWLSRIICKMDSSEGFFMTKDYKYLPSSMDFGNVDWSSTPPIMNLSVQCAICDPLPDTKLSQGPYKVRGYALTGKGDHIMRVELSVNGSKDWQEAKLIKGEKIANREIPKRITAGLKDWSWVLWELVVDIKPPMVIMARAIDSACNTQPEVPLWNLRGVMNNSWHKVNILPLTSAL</sequence>
<gene>
    <name evidence="7" type="ORF">Gasu_55380</name>
</gene>
<dbReference type="Pfam" id="PF00174">
    <property type="entry name" value="Oxidored_molyb"/>
    <property type="match status" value="1"/>
</dbReference>
<dbReference type="Proteomes" id="UP000030680">
    <property type="component" value="Unassembled WGS sequence"/>
</dbReference>
<dbReference type="STRING" id="130081.M2VUK7"/>
<dbReference type="InterPro" id="IPR014756">
    <property type="entry name" value="Ig_E-set"/>
</dbReference>
<dbReference type="OrthoDB" id="10051395at2759"/>
<dbReference type="KEGG" id="gsl:Gasu_55380"/>